<evidence type="ECO:0000313" key="1">
    <source>
        <dbReference type="EMBL" id="CRG95855.1"/>
    </source>
</evidence>
<accession>A0A1J1GTS7</accession>
<keyword evidence="2" id="KW-1185">Reference proteome</keyword>
<dbReference type="VEuPathDB" id="PlasmoDB:PGAL8A_00306700"/>
<name>A0A1J1GTS7_PLAGA</name>
<organism evidence="1 2">
    <name type="scientific">Plasmodium gallinaceum</name>
    <dbReference type="NCBI Taxonomy" id="5849"/>
    <lineage>
        <taxon>Eukaryota</taxon>
        <taxon>Sar</taxon>
        <taxon>Alveolata</taxon>
        <taxon>Apicomplexa</taxon>
        <taxon>Aconoidasida</taxon>
        <taxon>Haemosporida</taxon>
        <taxon>Plasmodiidae</taxon>
        <taxon>Plasmodium</taxon>
        <taxon>Plasmodium (Haemamoeba)</taxon>
    </lineage>
</organism>
<dbReference type="EMBL" id="CVMV01000045">
    <property type="protein sequence ID" value="CRG95855.1"/>
    <property type="molecule type" value="Genomic_DNA"/>
</dbReference>
<sequence length="347" mass="40999">MGNIASEQKKKPMTLQDLTTKIGEYRTINEGDPEMVEDPEFPQEMMLEALNKNNTIEGNSIQGTYVYYPNKRKPKMWIGNYKILNPEDILCKNVAEKIGMTEIEWKNYIKRKSTFQEEPKKNENFPHFNYPSSEQSRALKEIMKNSNIDYSYDKNEFLEHYNDKGYIIDSPHFNNNHELKNDYDYDQYPNNIEVIKNDYSLDENIYCDKKSTKDKKIFEDSYINKLNDEITKIREEQERMINEECKDIYAYSKSNTDHIIIPQKKRSFLIEENDTIAYDNKNIIEKLMNEKKNKVNSQFCALKQKNKKDGYKNLSSMSTKGSLGLDNSNINENISNKNVYLNRTLVK</sequence>
<dbReference type="OMA" id="MKPKMWI"/>
<protein>
    <submittedName>
        <fullName evidence="1">Uncharacterized protein</fullName>
    </submittedName>
</protein>
<gene>
    <name evidence="1" type="ORF">PGAL8A_00306700</name>
</gene>
<dbReference type="RefSeq" id="XP_028528663.1">
    <property type="nucleotide sequence ID" value="XM_028672073.1"/>
</dbReference>
<proteinExistence type="predicted"/>
<evidence type="ECO:0000313" key="2">
    <source>
        <dbReference type="Proteomes" id="UP000220797"/>
    </source>
</evidence>
<dbReference type="OrthoDB" id="372577at2759"/>
<comment type="caution">
    <text evidence="1">The sequence shown here is derived from an EMBL/GenBank/DDBJ whole genome shotgun (WGS) entry which is preliminary data.</text>
</comment>
<dbReference type="Proteomes" id="UP000220797">
    <property type="component" value="Unassembled WGS sequence"/>
</dbReference>
<reference evidence="1" key="1">
    <citation type="submission" date="2015-04" db="EMBL/GenBank/DDBJ databases">
        <authorList>
            <consortium name="Pathogen Informatics"/>
        </authorList>
    </citation>
    <scope>NUCLEOTIDE SEQUENCE [LARGE SCALE GENOMIC DNA]</scope>
    <source>
        <strain evidence="1">8A</strain>
    </source>
</reference>
<dbReference type="GeneID" id="39731600"/>
<dbReference type="AlphaFoldDB" id="A0A1J1GTS7"/>